<protein>
    <submittedName>
        <fullName evidence="1">Uncharacterized protein</fullName>
    </submittedName>
</protein>
<comment type="caution">
    <text evidence="1">The sequence shown here is derived from an EMBL/GenBank/DDBJ whole genome shotgun (WGS) entry which is preliminary data.</text>
</comment>
<gene>
    <name evidence="1" type="ORF">S01H4_31543</name>
</gene>
<dbReference type="AlphaFoldDB" id="X1AGT1"/>
<feature type="non-terminal residue" evidence="1">
    <location>
        <position position="1"/>
    </location>
</feature>
<proteinExistence type="predicted"/>
<dbReference type="EMBL" id="BART01016396">
    <property type="protein sequence ID" value="GAG81164.1"/>
    <property type="molecule type" value="Genomic_DNA"/>
</dbReference>
<accession>X1AGT1</accession>
<reference evidence="1" key="1">
    <citation type="journal article" date="2014" name="Front. Microbiol.">
        <title>High frequency of phylogenetically diverse reductive dehalogenase-homologous genes in deep subseafloor sedimentary metagenomes.</title>
        <authorList>
            <person name="Kawai M."/>
            <person name="Futagami T."/>
            <person name="Toyoda A."/>
            <person name="Takaki Y."/>
            <person name="Nishi S."/>
            <person name="Hori S."/>
            <person name="Arai W."/>
            <person name="Tsubouchi T."/>
            <person name="Morono Y."/>
            <person name="Uchiyama I."/>
            <person name="Ito T."/>
            <person name="Fujiyama A."/>
            <person name="Inagaki F."/>
            <person name="Takami H."/>
        </authorList>
    </citation>
    <scope>NUCLEOTIDE SEQUENCE</scope>
    <source>
        <strain evidence="1">Expedition CK06-06</strain>
    </source>
</reference>
<evidence type="ECO:0000313" key="1">
    <source>
        <dbReference type="EMBL" id="GAG81164.1"/>
    </source>
</evidence>
<organism evidence="1">
    <name type="scientific">marine sediment metagenome</name>
    <dbReference type="NCBI Taxonomy" id="412755"/>
    <lineage>
        <taxon>unclassified sequences</taxon>
        <taxon>metagenomes</taxon>
        <taxon>ecological metagenomes</taxon>
    </lineage>
</organism>
<sequence length="37" mass="4400">LLAVTQPLIVSKWELRREGPMLFISLFEFFIPNFLFS</sequence>
<name>X1AGT1_9ZZZZ</name>